<organism evidence="12 13">
    <name type="scientific">Neobacillus massiliamazoniensis</name>
    <dbReference type="NCBI Taxonomy" id="1499688"/>
    <lineage>
        <taxon>Bacteria</taxon>
        <taxon>Bacillati</taxon>
        <taxon>Bacillota</taxon>
        <taxon>Bacilli</taxon>
        <taxon>Bacillales</taxon>
        <taxon>Bacillaceae</taxon>
        <taxon>Neobacillus</taxon>
    </lineage>
</organism>
<dbReference type="InterPro" id="IPR003099">
    <property type="entry name" value="Prephen_DH"/>
</dbReference>
<evidence type="ECO:0000256" key="7">
    <source>
        <dbReference type="ARBA" id="ARBA00023002"/>
    </source>
</evidence>
<accession>A0A0U1P3X2</accession>
<comment type="pathway">
    <text evidence="1">Amino-acid biosynthesis; L-tyrosine biosynthesis; (4-hydroxyphenyl)pyruvate from prephenate (NAD(+) route): step 1/1.</text>
</comment>
<feature type="domain" description="Prephenate/arogenate dehydrogenase" evidence="11">
    <location>
        <begin position="3"/>
        <end position="288"/>
    </location>
</feature>
<dbReference type="InterPro" id="IPR046825">
    <property type="entry name" value="PDH_C"/>
</dbReference>
<protein>
    <recommendedName>
        <fullName evidence="4">Prephenate dehydrogenase</fullName>
        <ecNumber evidence="3">1.3.1.12</ecNumber>
    </recommendedName>
</protein>
<dbReference type="Gene3D" id="3.40.50.720">
    <property type="entry name" value="NAD(P)-binding Rossmann-like Domain"/>
    <property type="match status" value="1"/>
</dbReference>
<name>A0A0U1P3X2_9BACI</name>
<dbReference type="SUPFAM" id="SSF51735">
    <property type="entry name" value="NAD(P)-binding Rossmann-fold domains"/>
    <property type="match status" value="1"/>
</dbReference>
<keyword evidence="7" id="KW-0560">Oxidoreductase</keyword>
<dbReference type="InterPro" id="IPR050812">
    <property type="entry name" value="Preph/Arog_dehydrog"/>
</dbReference>
<evidence type="ECO:0000256" key="6">
    <source>
        <dbReference type="ARBA" id="ARBA00022605"/>
    </source>
</evidence>
<keyword evidence="9" id="KW-0057">Aromatic amino acid biosynthesis</keyword>
<sequence>MKGNVFIVGLGLIGGSLALTIKNQHPNTKIYGLDVHQHEIEKAIELNVIDEKVDSLQQGAELADLIILSTPVVELRKIMKQLSSMTLKDNVIITDTGSTKGEIMEAANEVFNGKVTFIGGHPIAGSHKTGVENADLHLFDNAYYILTPAPEISNKRISELKSWLSGTNARLHILDKDEHDYIVGMISHLPHLIAGVLVNQAKKHAIREPLIRQMAAGGFRDITRIASSNPSIWSDIVMDNRHNLLDLIEDWMNEIRKLTAVLQAGDEQAIHHFFEGAKEYRDSLPSHV</sequence>
<dbReference type="EMBL" id="CVRB01000006">
    <property type="protein sequence ID" value="CRK84891.1"/>
    <property type="molecule type" value="Genomic_DNA"/>
</dbReference>
<dbReference type="InterPro" id="IPR036291">
    <property type="entry name" value="NAD(P)-bd_dom_sf"/>
</dbReference>
<dbReference type="Gene3D" id="1.10.3660.10">
    <property type="entry name" value="6-phosphogluconate dehydrogenase C-terminal like domain"/>
    <property type="match status" value="1"/>
</dbReference>
<dbReference type="PANTHER" id="PTHR21363">
    <property type="entry name" value="PREPHENATE DEHYDROGENASE"/>
    <property type="match status" value="1"/>
</dbReference>
<dbReference type="GO" id="GO:0008977">
    <property type="term" value="F:prephenate dehydrogenase (NAD+) activity"/>
    <property type="evidence" value="ECO:0007669"/>
    <property type="project" value="UniProtKB-EC"/>
</dbReference>
<dbReference type="Pfam" id="PF20463">
    <property type="entry name" value="PDH_C"/>
    <property type="match status" value="1"/>
</dbReference>
<dbReference type="FunFam" id="3.40.50.720:FF:000208">
    <property type="entry name" value="Prephenate dehydrogenase"/>
    <property type="match status" value="1"/>
</dbReference>
<evidence type="ECO:0000256" key="8">
    <source>
        <dbReference type="ARBA" id="ARBA00023027"/>
    </source>
</evidence>
<evidence type="ECO:0000256" key="9">
    <source>
        <dbReference type="ARBA" id="ARBA00023141"/>
    </source>
</evidence>
<dbReference type="PANTHER" id="PTHR21363:SF0">
    <property type="entry name" value="PREPHENATE DEHYDROGENASE [NADP(+)]"/>
    <property type="match status" value="1"/>
</dbReference>
<evidence type="ECO:0000256" key="1">
    <source>
        <dbReference type="ARBA" id="ARBA00005067"/>
    </source>
</evidence>
<dbReference type="PROSITE" id="PS51176">
    <property type="entry name" value="PDH_ADH"/>
    <property type="match status" value="1"/>
</dbReference>
<keyword evidence="8" id="KW-0520">NAD</keyword>
<evidence type="ECO:0000256" key="5">
    <source>
        <dbReference type="ARBA" id="ARBA00022498"/>
    </source>
</evidence>
<dbReference type="GO" id="GO:0004665">
    <property type="term" value="F:prephenate dehydrogenase (NADP+) activity"/>
    <property type="evidence" value="ECO:0007669"/>
    <property type="project" value="InterPro"/>
</dbReference>
<dbReference type="AlphaFoldDB" id="A0A0U1P3X2"/>
<reference evidence="13" key="1">
    <citation type="submission" date="2015-05" db="EMBL/GenBank/DDBJ databases">
        <authorList>
            <person name="Urmite Genomes"/>
        </authorList>
    </citation>
    <scope>NUCLEOTIDE SEQUENCE [LARGE SCALE GENOMIC DNA]</scope>
    <source>
        <strain evidence="13">LF1</strain>
    </source>
</reference>
<gene>
    <name evidence="12" type="primary">tyrA_2</name>
    <name evidence="12" type="ORF">BN000_04946</name>
</gene>
<comment type="similarity">
    <text evidence="2">Belongs to the prephenate/arogenate dehydrogenase family.</text>
</comment>
<evidence type="ECO:0000313" key="13">
    <source>
        <dbReference type="Proteomes" id="UP000199087"/>
    </source>
</evidence>
<evidence type="ECO:0000256" key="10">
    <source>
        <dbReference type="ARBA" id="ARBA00049260"/>
    </source>
</evidence>
<evidence type="ECO:0000259" key="11">
    <source>
        <dbReference type="PROSITE" id="PS51176"/>
    </source>
</evidence>
<comment type="catalytic activity">
    <reaction evidence="10">
        <text>prephenate + NAD(+) = 3-(4-hydroxyphenyl)pyruvate + CO2 + NADH</text>
        <dbReference type="Rhea" id="RHEA:13869"/>
        <dbReference type="ChEBI" id="CHEBI:16526"/>
        <dbReference type="ChEBI" id="CHEBI:29934"/>
        <dbReference type="ChEBI" id="CHEBI:36242"/>
        <dbReference type="ChEBI" id="CHEBI:57540"/>
        <dbReference type="ChEBI" id="CHEBI:57945"/>
        <dbReference type="EC" id="1.3.1.12"/>
    </reaction>
</comment>
<dbReference type="GO" id="GO:0006571">
    <property type="term" value="P:tyrosine biosynthetic process"/>
    <property type="evidence" value="ECO:0007669"/>
    <property type="project" value="UniProtKB-KW"/>
</dbReference>
<evidence type="ECO:0000256" key="2">
    <source>
        <dbReference type="ARBA" id="ARBA00007964"/>
    </source>
</evidence>
<evidence type="ECO:0000256" key="4">
    <source>
        <dbReference type="ARBA" id="ARBA00016891"/>
    </source>
</evidence>
<dbReference type="SUPFAM" id="SSF48179">
    <property type="entry name" value="6-phosphogluconate dehydrogenase C-terminal domain-like"/>
    <property type="match status" value="1"/>
</dbReference>
<dbReference type="InterPro" id="IPR008927">
    <property type="entry name" value="6-PGluconate_DH-like_C_sf"/>
</dbReference>
<evidence type="ECO:0000256" key="3">
    <source>
        <dbReference type="ARBA" id="ARBA00012068"/>
    </source>
</evidence>
<dbReference type="EC" id="1.3.1.12" evidence="3"/>
<dbReference type="InterPro" id="IPR046826">
    <property type="entry name" value="PDH_N"/>
</dbReference>
<dbReference type="FunFam" id="1.10.3660.10:FF:000003">
    <property type="entry name" value="Prephenate dehydrogenase"/>
    <property type="match status" value="1"/>
</dbReference>
<keyword evidence="13" id="KW-1185">Reference proteome</keyword>
<keyword evidence="5" id="KW-0827">Tyrosine biosynthesis</keyword>
<dbReference type="Proteomes" id="UP000199087">
    <property type="component" value="Unassembled WGS sequence"/>
</dbReference>
<dbReference type="GO" id="GO:0070403">
    <property type="term" value="F:NAD+ binding"/>
    <property type="evidence" value="ECO:0007669"/>
    <property type="project" value="InterPro"/>
</dbReference>
<evidence type="ECO:0000313" key="12">
    <source>
        <dbReference type="EMBL" id="CRK84891.1"/>
    </source>
</evidence>
<dbReference type="Pfam" id="PF02153">
    <property type="entry name" value="PDH_N"/>
    <property type="match status" value="1"/>
</dbReference>
<proteinExistence type="inferred from homology"/>
<dbReference type="RefSeq" id="WP_176699934.1">
    <property type="nucleotide sequence ID" value="NZ_CVRB01000006.1"/>
</dbReference>
<keyword evidence="6" id="KW-0028">Amino-acid biosynthesis</keyword>
<dbReference type="STRING" id="1499688.BN000_04946"/>